<feature type="transmembrane region" description="Helical" evidence="1">
    <location>
        <begin position="173"/>
        <end position="190"/>
    </location>
</feature>
<feature type="transmembrane region" description="Helical" evidence="1">
    <location>
        <begin position="202"/>
        <end position="222"/>
    </location>
</feature>
<reference evidence="3" key="1">
    <citation type="journal article" date="2021" name="PeerJ">
        <title>Extensive microbial diversity within the chicken gut microbiome revealed by metagenomics and culture.</title>
        <authorList>
            <person name="Gilroy R."/>
            <person name="Ravi A."/>
            <person name="Getino M."/>
            <person name="Pursley I."/>
            <person name="Horton D.L."/>
            <person name="Alikhan N.F."/>
            <person name="Baker D."/>
            <person name="Gharbi K."/>
            <person name="Hall N."/>
            <person name="Watson M."/>
            <person name="Adriaenssens E.M."/>
            <person name="Foster-Nyarko E."/>
            <person name="Jarju S."/>
            <person name="Secka A."/>
            <person name="Antonio M."/>
            <person name="Oren A."/>
            <person name="Chaudhuri R.R."/>
            <person name="La Ragione R."/>
            <person name="Hildebrand F."/>
            <person name="Pallen M.J."/>
        </authorList>
    </citation>
    <scope>NUCLEOTIDE SEQUENCE</scope>
    <source>
        <strain evidence="3">2189</strain>
    </source>
</reference>
<dbReference type="GO" id="GO:0005524">
    <property type="term" value="F:ATP binding"/>
    <property type="evidence" value="ECO:0007669"/>
    <property type="project" value="UniProtKB-KW"/>
</dbReference>
<evidence type="ECO:0000259" key="2">
    <source>
        <dbReference type="Pfam" id="PF14501"/>
    </source>
</evidence>
<accession>A0A9D2AUH8</accession>
<reference evidence="3" key="2">
    <citation type="submission" date="2021-04" db="EMBL/GenBank/DDBJ databases">
        <authorList>
            <person name="Gilroy R."/>
        </authorList>
    </citation>
    <scope>NUCLEOTIDE SEQUENCE</scope>
    <source>
        <strain evidence="3">2189</strain>
    </source>
</reference>
<dbReference type="InterPro" id="IPR036890">
    <property type="entry name" value="HATPase_C_sf"/>
</dbReference>
<gene>
    <name evidence="3" type="ORF">H9851_03840</name>
</gene>
<feature type="transmembrane region" description="Helical" evidence="1">
    <location>
        <begin position="66"/>
        <end position="87"/>
    </location>
</feature>
<dbReference type="CDD" id="cd16935">
    <property type="entry name" value="HATPase_AgrC-ComD-like"/>
    <property type="match status" value="1"/>
</dbReference>
<evidence type="ECO:0000256" key="1">
    <source>
        <dbReference type="SAM" id="Phobius"/>
    </source>
</evidence>
<dbReference type="InterPro" id="IPR032834">
    <property type="entry name" value="NatK-like_C"/>
</dbReference>
<dbReference type="SUPFAM" id="SSF55874">
    <property type="entry name" value="ATPase domain of HSP90 chaperone/DNA topoisomerase II/histidine kinase"/>
    <property type="match status" value="1"/>
</dbReference>
<name>A0A9D2AUH8_9FIRM</name>
<dbReference type="EMBL" id="DXEW01000020">
    <property type="protein sequence ID" value="HIX50395.1"/>
    <property type="molecule type" value="Genomic_DNA"/>
</dbReference>
<dbReference type="Pfam" id="PF14501">
    <property type="entry name" value="HATPase_c_5"/>
    <property type="match status" value="1"/>
</dbReference>
<evidence type="ECO:0000313" key="4">
    <source>
        <dbReference type="Proteomes" id="UP000886847"/>
    </source>
</evidence>
<keyword evidence="3" id="KW-0067">ATP-binding</keyword>
<feature type="transmembrane region" description="Helical" evidence="1">
    <location>
        <begin position="137"/>
        <end position="161"/>
    </location>
</feature>
<comment type="caution">
    <text evidence="3">The sequence shown here is derived from an EMBL/GenBank/DDBJ whole genome shotgun (WGS) entry which is preliminary data.</text>
</comment>
<dbReference type="Proteomes" id="UP000886847">
    <property type="component" value="Unassembled WGS sequence"/>
</dbReference>
<feature type="transmembrane region" description="Helical" evidence="1">
    <location>
        <begin position="37"/>
        <end position="60"/>
    </location>
</feature>
<keyword evidence="1" id="KW-1133">Transmembrane helix</keyword>
<dbReference type="AlphaFoldDB" id="A0A9D2AUH8"/>
<keyword evidence="1" id="KW-0812">Transmembrane</keyword>
<keyword evidence="1" id="KW-0472">Membrane</keyword>
<feature type="domain" description="Sensor histidine kinase NatK-like C-terminal" evidence="2">
    <location>
        <begin position="334"/>
        <end position="438"/>
    </location>
</feature>
<organism evidence="3 4">
    <name type="scientific">Candidatus Borkfalkia faecavium</name>
    <dbReference type="NCBI Taxonomy" id="2838508"/>
    <lineage>
        <taxon>Bacteria</taxon>
        <taxon>Bacillati</taxon>
        <taxon>Bacillota</taxon>
        <taxon>Clostridia</taxon>
        <taxon>Christensenellales</taxon>
        <taxon>Christensenellaceae</taxon>
        <taxon>Candidatus Borkfalkia</taxon>
    </lineage>
</organism>
<sequence length="449" mass="48102">MSEFFFYVSGSWVFLIVLCAGEHLMTPAGRRREKYALRYALSFLAQAAVAVPVTGVYFIVASAGDVLAANIAAVAAYVAMFLVSLAGMRLCFAGPFRECVLSGVAAYAAQHIGYNLFGLVNYNNALTGACYMLGAGAGYVLTTLIQLAVSAAVLAAVRLVFAPRGEGEGSIQSGSVTVLAVVTLLIVLVANGARSVFAAESASLSALCSVLLVCCCVFILFLRSDMLERRRLKQEIGVIESLRAKELRHYEQLKSNIDLVNVKCHDIKHYIDRAGAGGGIDPEELKHLVNIYDSEMKTGNETLDIVLSEYRIYCASHGILFTAFADGAALRGMGVADICSLFGNIMENAVEACERVQDPARRVISLNVRSLAGQVSVCAENYFEGEVRFADGLPVTRKEDTFRHGYGVKSIRMIAEKYGGTMQCGAAGGLFSVRVLFPAPAEKKGAAQG</sequence>
<protein>
    <submittedName>
        <fullName evidence="3">ATP-binding protein</fullName>
    </submittedName>
</protein>
<keyword evidence="3" id="KW-0547">Nucleotide-binding</keyword>
<proteinExistence type="predicted"/>
<feature type="transmembrane region" description="Helical" evidence="1">
    <location>
        <begin position="6"/>
        <end position="25"/>
    </location>
</feature>
<evidence type="ECO:0000313" key="3">
    <source>
        <dbReference type="EMBL" id="HIX50395.1"/>
    </source>
</evidence>